<evidence type="ECO:0000256" key="2">
    <source>
        <dbReference type="ARBA" id="ARBA00023242"/>
    </source>
</evidence>
<dbReference type="GO" id="GO:0000981">
    <property type="term" value="F:DNA-binding transcription factor activity, RNA polymerase II-specific"/>
    <property type="evidence" value="ECO:0007669"/>
    <property type="project" value="InterPro"/>
</dbReference>
<dbReference type="InterPro" id="IPR001138">
    <property type="entry name" value="Zn2Cys6_DnaBD"/>
</dbReference>
<dbReference type="GO" id="GO:0005634">
    <property type="term" value="C:nucleus"/>
    <property type="evidence" value="ECO:0007669"/>
    <property type="project" value="UniProtKB-SubCell"/>
</dbReference>
<dbReference type="InterPro" id="IPR021858">
    <property type="entry name" value="Fun_TF"/>
</dbReference>
<comment type="caution">
    <text evidence="4">The sequence shown here is derived from an EMBL/GenBank/DDBJ whole genome shotgun (WGS) entry which is preliminary data.</text>
</comment>
<feature type="non-terminal residue" evidence="4">
    <location>
        <position position="485"/>
    </location>
</feature>
<evidence type="ECO:0000313" key="4">
    <source>
        <dbReference type="EMBL" id="RFU26383.1"/>
    </source>
</evidence>
<dbReference type="EMBL" id="NCSJ02000265">
    <property type="protein sequence ID" value="RFU26383.1"/>
    <property type="molecule type" value="Genomic_DNA"/>
</dbReference>
<dbReference type="PANTHER" id="PTHR37534:SF46">
    <property type="entry name" value="ZN(II)2CYS6 TRANSCRIPTION FACTOR (EUROFUNG)"/>
    <property type="match status" value="1"/>
</dbReference>
<dbReference type="OrthoDB" id="3251668at2759"/>
<evidence type="ECO:0000313" key="5">
    <source>
        <dbReference type="Proteomes" id="UP000258309"/>
    </source>
</evidence>
<name>A0A3E2H067_SCYLI</name>
<dbReference type="AlphaFoldDB" id="A0A3E2H067"/>
<sequence>MVSEATIQHATKDCYTCNRRRIRCDRSLPLCRKCSNRGLYCPGYWPRFRWTNAIAVRGRFRGLRSPMALEDDQFHHNNNAISFIQEASTESSREIDCQYSVFATLSRLPEPVVNRLLLHYAHHITPIMVWLDSEKNEYRRLVIPLAEKQPVLRLSILAIAAAHLPRDSEIEADFSQSACQAAILMITQQIRFMIDKNFEVNHIHNENDERTAEGLLATMLTLSNYSLLGSALSHAQSHRHAARILVNTLTLKRASNDELFVFLRNQLSVYDILACTTLFNSEHIRHAILPDLSQGDIFFGHFLTIIHRITIRSIPNQDYDLSSESSRMEELEDEFEIACSSTLLLAGPVITSCKKIFKEDFIRLVQTYHHAGAIYACKRFHGSTMSEHEKRHSLLLFTALEKLDNIDSFLHNLPWPIFIAGICSCLDPKRISVVSNLCSMLSSKTGFKHYANILIFLQELWESSHKNWVSLAREWEERGVPVIAV</sequence>
<feature type="non-terminal residue" evidence="4">
    <location>
        <position position="1"/>
    </location>
</feature>
<dbReference type="PROSITE" id="PS50048">
    <property type="entry name" value="ZN2_CY6_FUNGAL_2"/>
    <property type="match status" value="1"/>
</dbReference>
<dbReference type="InterPro" id="IPR036864">
    <property type="entry name" value="Zn2-C6_fun-type_DNA-bd_sf"/>
</dbReference>
<keyword evidence="5" id="KW-1185">Reference proteome</keyword>
<protein>
    <recommendedName>
        <fullName evidence="3">Zn(2)-C6 fungal-type domain-containing protein</fullName>
    </recommendedName>
</protein>
<comment type="subcellular location">
    <subcellularLocation>
        <location evidence="1">Nucleus</location>
    </subcellularLocation>
</comment>
<dbReference type="PANTHER" id="PTHR37534">
    <property type="entry name" value="TRANSCRIPTIONAL ACTIVATOR PROTEIN UGA3"/>
    <property type="match status" value="1"/>
</dbReference>
<dbReference type="Pfam" id="PF00172">
    <property type="entry name" value="Zn_clus"/>
    <property type="match status" value="1"/>
</dbReference>
<keyword evidence="2" id="KW-0539">Nucleus</keyword>
<dbReference type="Gene3D" id="4.10.240.10">
    <property type="entry name" value="Zn(2)-C6 fungal-type DNA-binding domain"/>
    <property type="match status" value="1"/>
</dbReference>
<accession>A0A3E2H067</accession>
<reference evidence="4 5" key="1">
    <citation type="submission" date="2018-05" db="EMBL/GenBank/DDBJ databases">
        <title>Draft genome sequence of Scytalidium lignicola DSM 105466, a ubiquitous saprotrophic fungus.</title>
        <authorList>
            <person name="Buettner E."/>
            <person name="Gebauer A.M."/>
            <person name="Hofrichter M."/>
            <person name="Liers C."/>
            <person name="Kellner H."/>
        </authorList>
    </citation>
    <scope>NUCLEOTIDE SEQUENCE [LARGE SCALE GENOMIC DNA]</scope>
    <source>
        <strain evidence="4 5">DSM 105466</strain>
    </source>
</reference>
<dbReference type="SUPFAM" id="SSF57701">
    <property type="entry name" value="Zn2/Cys6 DNA-binding domain"/>
    <property type="match status" value="1"/>
</dbReference>
<evidence type="ECO:0000256" key="1">
    <source>
        <dbReference type="ARBA" id="ARBA00004123"/>
    </source>
</evidence>
<evidence type="ECO:0000259" key="3">
    <source>
        <dbReference type="PROSITE" id="PS50048"/>
    </source>
</evidence>
<proteinExistence type="predicted"/>
<dbReference type="OMA" id="YRCLGYA"/>
<dbReference type="GO" id="GO:0008270">
    <property type="term" value="F:zinc ion binding"/>
    <property type="evidence" value="ECO:0007669"/>
    <property type="project" value="InterPro"/>
</dbReference>
<dbReference type="STRING" id="5539.A0A3E2H067"/>
<dbReference type="Pfam" id="PF11951">
    <property type="entry name" value="Fungal_trans_2"/>
    <property type="match status" value="1"/>
</dbReference>
<feature type="domain" description="Zn(2)-C6 fungal-type" evidence="3">
    <location>
        <begin position="13"/>
        <end position="41"/>
    </location>
</feature>
<organism evidence="4 5">
    <name type="scientific">Scytalidium lignicola</name>
    <name type="common">Hyphomycete</name>
    <dbReference type="NCBI Taxonomy" id="5539"/>
    <lineage>
        <taxon>Eukaryota</taxon>
        <taxon>Fungi</taxon>
        <taxon>Dikarya</taxon>
        <taxon>Ascomycota</taxon>
        <taxon>Pezizomycotina</taxon>
        <taxon>Leotiomycetes</taxon>
        <taxon>Leotiomycetes incertae sedis</taxon>
        <taxon>Scytalidium</taxon>
    </lineage>
</organism>
<gene>
    <name evidence="4" type="ORF">B7463_g9959</name>
</gene>
<dbReference type="Proteomes" id="UP000258309">
    <property type="component" value="Unassembled WGS sequence"/>
</dbReference>